<dbReference type="NCBIfam" id="TIGR01099">
    <property type="entry name" value="galU"/>
    <property type="match status" value="1"/>
</dbReference>
<evidence type="ECO:0000256" key="8">
    <source>
        <dbReference type="RuleBase" id="RU361259"/>
    </source>
</evidence>
<comment type="caution">
    <text evidence="10">The sequence shown here is derived from an EMBL/GenBank/DDBJ whole genome shotgun (WGS) entry which is preliminary data.</text>
</comment>
<dbReference type="EMBL" id="JACNFK010000038">
    <property type="protein sequence ID" value="MBC8520302.1"/>
    <property type="molecule type" value="Genomic_DNA"/>
</dbReference>
<dbReference type="InterPro" id="IPR005835">
    <property type="entry name" value="NTP_transferase_dom"/>
</dbReference>
<dbReference type="Proteomes" id="UP000654401">
    <property type="component" value="Unassembled WGS sequence"/>
</dbReference>
<dbReference type="Pfam" id="PF00483">
    <property type="entry name" value="NTP_transferase"/>
    <property type="match status" value="1"/>
</dbReference>
<sequence length="294" mass="31712">MKITKYVFPVAGLGTRFLPATKAIPKEMLTVVDRPLIQYVVEEAVEAGAEEIILVSHPEKSALEEHFRENPRLEAALEDKGKDELLQKVRSILPKGVTVSVVYQHQPLGLGHAVLCARDAVGDEPFGVILPDVLIHNGGQGCMAQMVKAFGEKGSAIIGVETVPLDEVEKYGIVSLEEGESGKLQRMSGVVEKPSTAEAPSQLSVVGRYLLTPKVMDLLETTESGAGGEIQLTDAIAALIVEESVYAYTFDGISYDCGYKFGYVRANIEYALRDNEIGDEVGQLIQKHAGGNNG</sequence>
<comment type="catalytic activity">
    <reaction evidence="7 8">
        <text>alpha-D-glucose 1-phosphate + UTP + H(+) = UDP-alpha-D-glucose + diphosphate</text>
        <dbReference type="Rhea" id="RHEA:19889"/>
        <dbReference type="ChEBI" id="CHEBI:15378"/>
        <dbReference type="ChEBI" id="CHEBI:33019"/>
        <dbReference type="ChEBI" id="CHEBI:46398"/>
        <dbReference type="ChEBI" id="CHEBI:58601"/>
        <dbReference type="ChEBI" id="CHEBI:58885"/>
        <dbReference type="EC" id="2.7.7.9"/>
    </reaction>
</comment>
<dbReference type="PANTHER" id="PTHR43197">
    <property type="entry name" value="UTP--GLUCOSE-1-PHOSPHATE URIDYLYLTRANSFERASE"/>
    <property type="match status" value="1"/>
</dbReference>
<organism evidence="10 11">
    <name type="scientific">Candidatus Thiopontia autotrophica</name>
    <dbReference type="NCBI Taxonomy" id="2841688"/>
    <lineage>
        <taxon>Bacteria</taxon>
        <taxon>Pseudomonadati</taxon>
        <taxon>Pseudomonadota</taxon>
        <taxon>Gammaproteobacteria</taxon>
        <taxon>Candidatus Thiopontia</taxon>
    </lineage>
</organism>
<gene>
    <name evidence="10" type="primary">galU</name>
    <name evidence="10" type="ORF">H8D24_07860</name>
</gene>
<dbReference type="EC" id="2.7.7.9" evidence="2 8"/>
<evidence type="ECO:0000259" key="9">
    <source>
        <dbReference type="Pfam" id="PF00483"/>
    </source>
</evidence>
<keyword evidence="4 8" id="KW-0808">Transferase</keyword>
<dbReference type="Gene3D" id="3.90.550.10">
    <property type="entry name" value="Spore Coat Polysaccharide Biosynthesis Protein SpsA, Chain A"/>
    <property type="match status" value="1"/>
</dbReference>
<proteinExistence type="inferred from homology"/>
<evidence type="ECO:0000256" key="2">
    <source>
        <dbReference type="ARBA" id="ARBA00012415"/>
    </source>
</evidence>
<dbReference type="SUPFAM" id="SSF53448">
    <property type="entry name" value="Nucleotide-diphospho-sugar transferases"/>
    <property type="match status" value="1"/>
</dbReference>
<dbReference type="GO" id="GO:0003983">
    <property type="term" value="F:UTP:glucose-1-phosphate uridylyltransferase activity"/>
    <property type="evidence" value="ECO:0007669"/>
    <property type="project" value="UniProtKB-EC"/>
</dbReference>
<evidence type="ECO:0000256" key="5">
    <source>
        <dbReference type="ARBA" id="ARBA00022695"/>
    </source>
</evidence>
<feature type="domain" description="Nucleotidyl transferase" evidence="9">
    <location>
        <begin position="11"/>
        <end position="267"/>
    </location>
</feature>
<evidence type="ECO:0000256" key="1">
    <source>
        <dbReference type="ARBA" id="ARBA00006890"/>
    </source>
</evidence>
<name>A0A8J6P9E4_9GAMM</name>
<dbReference type="AlphaFoldDB" id="A0A8J6P9E4"/>
<comment type="function">
    <text evidence="6">May play a role in stationary phase survival.</text>
</comment>
<dbReference type="GO" id="GO:0006011">
    <property type="term" value="P:UDP-alpha-D-glucose metabolic process"/>
    <property type="evidence" value="ECO:0007669"/>
    <property type="project" value="InterPro"/>
</dbReference>
<accession>A0A8J6P9E4</accession>
<evidence type="ECO:0000256" key="4">
    <source>
        <dbReference type="ARBA" id="ARBA00022679"/>
    </source>
</evidence>
<dbReference type="CDD" id="cd02541">
    <property type="entry name" value="UGPase_prokaryotic"/>
    <property type="match status" value="1"/>
</dbReference>
<protein>
    <recommendedName>
        <fullName evidence="3 8">UTP--glucose-1-phosphate uridylyltransferase</fullName>
        <ecNumber evidence="2 8">2.7.7.9</ecNumber>
    </recommendedName>
    <alternativeName>
        <fullName evidence="8">UDP-glucose pyrophosphorylase</fullName>
    </alternativeName>
</protein>
<keyword evidence="5 8" id="KW-0548">Nucleotidyltransferase</keyword>
<comment type="similarity">
    <text evidence="1 8">Belongs to the UDPGP type 2 family.</text>
</comment>
<evidence type="ECO:0000313" key="10">
    <source>
        <dbReference type="EMBL" id="MBC8520302.1"/>
    </source>
</evidence>
<evidence type="ECO:0000313" key="11">
    <source>
        <dbReference type="Proteomes" id="UP000654401"/>
    </source>
</evidence>
<evidence type="ECO:0000256" key="3">
    <source>
        <dbReference type="ARBA" id="ARBA00019048"/>
    </source>
</evidence>
<evidence type="ECO:0000256" key="6">
    <source>
        <dbReference type="ARBA" id="ARBA00037294"/>
    </source>
</evidence>
<evidence type="ECO:0000256" key="7">
    <source>
        <dbReference type="ARBA" id="ARBA00048128"/>
    </source>
</evidence>
<dbReference type="PANTHER" id="PTHR43197:SF1">
    <property type="entry name" value="UTP--GLUCOSE-1-PHOSPHATE URIDYLYLTRANSFERASE"/>
    <property type="match status" value="1"/>
</dbReference>
<reference evidence="10 11" key="1">
    <citation type="submission" date="2020-08" db="EMBL/GenBank/DDBJ databases">
        <title>Bridging the membrane lipid divide: bacteria of the FCB group superphylum have the potential to synthesize archaeal ether lipids.</title>
        <authorList>
            <person name="Villanueva L."/>
            <person name="Von Meijenfeldt F.A.B."/>
            <person name="Westbye A.B."/>
            <person name="Yadav S."/>
            <person name="Hopmans E.C."/>
            <person name="Dutilh B.E."/>
            <person name="Sinninghe Damste J.S."/>
        </authorList>
    </citation>
    <scope>NUCLEOTIDE SEQUENCE [LARGE SCALE GENOMIC DNA]</scope>
    <source>
        <strain evidence="10">NIOZ-UU100</strain>
    </source>
</reference>
<dbReference type="InterPro" id="IPR029044">
    <property type="entry name" value="Nucleotide-diphossugar_trans"/>
</dbReference>
<dbReference type="InterPro" id="IPR005771">
    <property type="entry name" value="GalU_uridylyltTrfase_bac/arc"/>
</dbReference>